<evidence type="ECO:0000313" key="8">
    <source>
        <dbReference type="Proteomes" id="UP000024837"/>
    </source>
</evidence>
<dbReference type="PANTHER" id="PTHR28538">
    <property type="entry name" value="INTEGRAL INNER NUCLEAR MEMBRANE PROTEIN IMA1"/>
    <property type="match status" value="1"/>
</dbReference>
<keyword evidence="5" id="KW-0539">Nucleus</keyword>
<protein>
    <recommendedName>
        <fullName evidence="6">Ima1 N-terminal domain-containing protein</fullName>
    </recommendedName>
</protein>
<dbReference type="GO" id="GO:0034506">
    <property type="term" value="C:chromosome, centromeric core domain"/>
    <property type="evidence" value="ECO:0007669"/>
    <property type="project" value="TreeGrafter"/>
</dbReference>
<dbReference type="Pfam" id="PF09779">
    <property type="entry name" value="Ima1_N"/>
    <property type="match status" value="1"/>
</dbReference>
<evidence type="ECO:0000256" key="2">
    <source>
        <dbReference type="ARBA" id="ARBA00022692"/>
    </source>
</evidence>
<dbReference type="Proteomes" id="UP000024837">
    <property type="component" value="Unassembled WGS sequence"/>
</dbReference>
<dbReference type="AlphaFoldDB" id="W7I050"/>
<dbReference type="InterPro" id="IPR018617">
    <property type="entry name" value="Ima1_N"/>
</dbReference>
<organism evidence="7 8">
    <name type="scientific">Drechslerella stenobrocha 248</name>
    <dbReference type="NCBI Taxonomy" id="1043628"/>
    <lineage>
        <taxon>Eukaryota</taxon>
        <taxon>Fungi</taxon>
        <taxon>Dikarya</taxon>
        <taxon>Ascomycota</taxon>
        <taxon>Pezizomycotina</taxon>
        <taxon>Orbiliomycetes</taxon>
        <taxon>Orbiliales</taxon>
        <taxon>Orbiliaceae</taxon>
        <taxon>Drechslerella</taxon>
    </lineage>
</organism>
<dbReference type="GO" id="GO:0034992">
    <property type="term" value="C:microtubule organizing center attachment site"/>
    <property type="evidence" value="ECO:0007669"/>
    <property type="project" value="TreeGrafter"/>
</dbReference>
<sequence>MLRSSKIKVTCFYCNKATYTPKQGNGPIRRFECPLCNATNHFDHKGEIVDCTPTPSSQPAIRYAYERKSPNSRRIKQEGSVCCRSCETNHSIIVQQLSNYLPEESDPNYEYLAPARGEIPASLRRLCPQGE</sequence>
<dbReference type="GO" id="GO:0044732">
    <property type="term" value="C:mitotic spindle pole body"/>
    <property type="evidence" value="ECO:0007669"/>
    <property type="project" value="TreeGrafter"/>
</dbReference>
<gene>
    <name evidence="7" type="ORF">DRE_04864</name>
</gene>
<dbReference type="PANTHER" id="PTHR28538:SF1">
    <property type="entry name" value="INTEGRAL INNER NUCLEAR MEMBRANE PROTEIN IMA1"/>
    <property type="match status" value="1"/>
</dbReference>
<evidence type="ECO:0000256" key="1">
    <source>
        <dbReference type="ARBA" id="ARBA00004473"/>
    </source>
</evidence>
<evidence type="ECO:0000256" key="3">
    <source>
        <dbReference type="ARBA" id="ARBA00022989"/>
    </source>
</evidence>
<evidence type="ECO:0000256" key="4">
    <source>
        <dbReference type="ARBA" id="ARBA00023136"/>
    </source>
</evidence>
<dbReference type="GO" id="GO:0071765">
    <property type="term" value="P:nuclear inner membrane organization"/>
    <property type="evidence" value="ECO:0007669"/>
    <property type="project" value="InterPro"/>
</dbReference>
<keyword evidence="8" id="KW-1185">Reference proteome</keyword>
<dbReference type="GO" id="GO:0005637">
    <property type="term" value="C:nuclear inner membrane"/>
    <property type="evidence" value="ECO:0007669"/>
    <property type="project" value="UniProtKB-SubCell"/>
</dbReference>
<dbReference type="HOGENOM" id="CLU_1927555_0_0_1"/>
<dbReference type="InterPro" id="IPR042321">
    <property type="entry name" value="Ima1"/>
</dbReference>
<evidence type="ECO:0000259" key="6">
    <source>
        <dbReference type="Pfam" id="PF09779"/>
    </source>
</evidence>
<evidence type="ECO:0000256" key="5">
    <source>
        <dbReference type="ARBA" id="ARBA00023242"/>
    </source>
</evidence>
<accession>W7I050</accession>
<comment type="subcellular location">
    <subcellularLocation>
        <location evidence="1">Nucleus inner membrane</location>
        <topology evidence="1">Multi-pass membrane protein</topology>
    </subcellularLocation>
</comment>
<dbReference type="OrthoDB" id="5966927at2759"/>
<keyword evidence="3" id="KW-1133">Transmembrane helix</keyword>
<keyword evidence="2" id="KW-0812">Transmembrane</keyword>
<dbReference type="EMBL" id="KI966423">
    <property type="protein sequence ID" value="EWC45857.1"/>
    <property type="molecule type" value="Genomic_DNA"/>
</dbReference>
<feature type="domain" description="Ima1 N-terminal" evidence="6">
    <location>
        <begin position="9"/>
        <end position="113"/>
    </location>
</feature>
<reference evidence="7 8" key="1">
    <citation type="submission" date="2013-05" db="EMBL/GenBank/DDBJ databases">
        <title>Drechslerella stenobrocha genome reveals carnivorous origination and mechanical trapping mechanism of predatory fungi.</title>
        <authorList>
            <person name="Liu X."/>
            <person name="Zhang W."/>
            <person name="Liu K."/>
        </authorList>
    </citation>
    <scope>NUCLEOTIDE SEQUENCE [LARGE SCALE GENOMIC DNA]</scope>
    <source>
        <strain evidence="7 8">248</strain>
    </source>
</reference>
<evidence type="ECO:0000313" key="7">
    <source>
        <dbReference type="EMBL" id="EWC45857.1"/>
    </source>
</evidence>
<keyword evidence="4" id="KW-0472">Membrane</keyword>
<proteinExistence type="predicted"/>
<name>W7I050_9PEZI</name>